<dbReference type="Pfam" id="PF00144">
    <property type="entry name" value="Beta-lactamase"/>
    <property type="match status" value="1"/>
</dbReference>
<comment type="caution">
    <text evidence="4">The sequence shown here is derived from an EMBL/GenBank/DDBJ whole genome shotgun (WGS) entry which is preliminary data.</text>
</comment>
<dbReference type="Gene3D" id="1.25.40.10">
    <property type="entry name" value="Tetratricopeptide repeat domain"/>
    <property type="match status" value="1"/>
</dbReference>
<dbReference type="InterPro" id="IPR050491">
    <property type="entry name" value="AmpC-like"/>
</dbReference>
<dbReference type="SMART" id="SM00028">
    <property type="entry name" value="TPR"/>
    <property type="match status" value="2"/>
</dbReference>
<keyword evidence="5" id="KW-1185">Reference proteome</keyword>
<dbReference type="PROSITE" id="PS50293">
    <property type="entry name" value="TPR_REGION"/>
    <property type="match status" value="1"/>
</dbReference>
<dbReference type="Gene3D" id="3.40.710.10">
    <property type="entry name" value="DD-peptidase/beta-lactamase superfamily"/>
    <property type="match status" value="1"/>
</dbReference>
<evidence type="ECO:0000313" key="5">
    <source>
        <dbReference type="Proteomes" id="UP000256491"/>
    </source>
</evidence>
<dbReference type="InterPro" id="IPR001466">
    <property type="entry name" value="Beta-lactam-related"/>
</dbReference>
<name>A0ABX9IKN6_9FLAO</name>
<accession>A0ABX9IKN6</accession>
<reference evidence="4 5" key="1">
    <citation type="journal article" date="2010" name="Syst. Appl. Microbiol.">
        <title>Four new species of Chryseobacterium from the rhizosphere of coastal sand dune plants, Chryseobacterium elymi sp. nov., Chryseobacterium hagamense sp. nov., Chryseobacterium lathyri sp. nov. and Chryseobacterium rhizosphaerae sp. nov.</title>
        <authorList>
            <person name="Cho S.H."/>
            <person name="Lee K.S."/>
            <person name="Shin D.S."/>
            <person name="Han J.H."/>
            <person name="Park K.S."/>
            <person name="Lee C.H."/>
            <person name="Park K.H."/>
            <person name="Kim S.B."/>
        </authorList>
    </citation>
    <scope>NUCLEOTIDE SEQUENCE [LARGE SCALE GENOMIC DNA]</scope>
    <source>
        <strain evidence="4 5">KCTC 22548</strain>
    </source>
</reference>
<proteinExistence type="predicted"/>
<dbReference type="EMBL" id="QNUF01000016">
    <property type="protein sequence ID" value="REC74429.1"/>
    <property type="molecule type" value="Genomic_DNA"/>
</dbReference>
<dbReference type="InterPro" id="IPR011990">
    <property type="entry name" value="TPR-like_helical_dom_sf"/>
</dbReference>
<gene>
    <name evidence="4" type="ORF">DRF57_14350</name>
</gene>
<dbReference type="PROSITE" id="PS50005">
    <property type="entry name" value="TPR"/>
    <property type="match status" value="1"/>
</dbReference>
<dbReference type="GO" id="GO:0016787">
    <property type="term" value="F:hydrolase activity"/>
    <property type="evidence" value="ECO:0007669"/>
    <property type="project" value="UniProtKB-KW"/>
</dbReference>
<sequence length="483" mass="54621">MKIYLLCIVVLLSQYSFAQNTISNIDIIINREMKEKQIPGLQIAIVQNGKLVLNKSYGIANVQDNIPVTNNTIFPINSCTKVFTAVAVMQLAEQGKVDLSAPIGKYLDHLPAEWQTVTIEQLLTHISGFPDIQKLFDPITGNIGVLKTEEAVWEKLKSLPMDFKTGEQFSYNQTNYYLLGKIIEKVSGQSFATFSNEKQFKVVDMKHTIFGDSRDVISHYAPTYHYKTNLDGQKLNTEKLTNGYYEFPDFTRTAAGLNSTAEDIAHWIIALQKGKLLKNAATIDKMWLPAKFNNGTPTNWTRGWGLAKLRSMHKAVGMSGGSRAAFLVYPDDGLAVIVLTNLGGSYPEDFLEELAGVYNPDIVKADPITYLRINLRKTGFAKAIELVDTEKKKNPDFNPNEFELNEWAYRLMAKKQLKEALEIFKLNIHLFPESWNAYDSYGEILLKTEQKDQAIKMYQKSIELNPDNKNGKNILEQLSRPLP</sequence>
<dbReference type="PANTHER" id="PTHR46825:SF9">
    <property type="entry name" value="BETA-LACTAMASE-RELATED DOMAIN-CONTAINING PROTEIN"/>
    <property type="match status" value="1"/>
</dbReference>
<feature type="domain" description="Beta-lactamase-related" evidence="3">
    <location>
        <begin position="28"/>
        <end position="349"/>
    </location>
</feature>
<keyword evidence="1" id="KW-0802">TPR repeat</keyword>
<keyword evidence="2" id="KW-0732">Signal</keyword>
<dbReference type="PANTHER" id="PTHR46825">
    <property type="entry name" value="D-ALANYL-D-ALANINE-CARBOXYPEPTIDASE/ENDOPEPTIDASE AMPH"/>
    <property type="match status" value="1"/>
</dbReference>
<dbReference type="InterPro" id="IPR019734">
    <property type="entry name" value="TPR_rpt"/>
</dbReference>
<evidence type="ECO:0000256" key="2">
    <source>
        <dbReference type="SAM" id="SignalP"/>
    </source>
</evidence>
<dbReference type="RefSeq" id="WP_115919239.1">
    <property type="nucleotide sequence ID" value="NZ_BJYH01000022.1"/>
</dbReference>
<keyword evidence="4" id="KW-0378">Hydrolase</keyword>
<feature type="signal peptide" evidence="2">
    <location>
        <begin position="1"/>
        <end position="18"/>
    </location>
</feature>
<evidence type="ECO:0000313" key="4">
    <source>
        <dbReference type="EMBL" id="REC74429.1"/>
    </source>
</evidence>
<feature type="chain" id="PRO_5045069705" evidence="2">
    <location>
        <begin position="19"/>
        <end position="483"/>
    </location>
</feature>
<dbReference type="Proteomes" id="UP000256491">
    <property type="component" value="Unassembled WGS sequence"/>
</dbReference>
<evidence type="ECO:0000259" key="3">
    <source>
        <dbReference type="Pfam" id="PF00144"/>
    </source>
</evidence>
<protein>
    <submittedName>
        <fullName evidence="4">Serine hydrolase</fullName>
    </submittedName>
</protein>
<feature type="repeat" description="TPR" evidence="1">
    <location>
        <begin position="435"/>
        <end position="468"/>
    </location>
</feature>
<dbReference type="SUPFAM" id="SSF48452">
    <property type="entry name" value="TPR-like"/>
    <property type="match status" value="1"/>
</dbReference>
<evidence type="ECO:0000256" key="1">
    <source>
        <dbReference type="PROSITE-ProRule" id="PRU00339"/>
    </source>
</evidence>
<dbReference type="InterPro" id="IPR012338">
    <property type="entry name" value="Beta-lactam/transpept-like"/>
</dbReference>
<organism evidence="4 5">
    <name type="scientific">Chryseobacterium rhizosphaerae</name>
    <dbReference type="NCBI Taxonomy" id="395937"/>
    <lineage>
        <taxon>Bacteria</taxon>
        <taxon>Pseudomonadati</taxon>
        <taxon>Bacteroidota</taxon>
        <taxon>Flavobacteriia</taxon>
        <taxon>Flavobacteriales</taxon>
        <taxon>Weeksellaceae</taxon>
        <taxon>Chryseobacterium group</taxon>
        <taxon>Chryseobacterium</taxon>
    </lineage>
</organism>
<dbReference type="SUPFAM" id="SSF56601">
    <property type="entry name" value="beta-lactamase/transpeptidase-like"/>
    <property type="match status" value="1"/>
</dbReference>